<dbReference type="Pfam" id="PF01019">
    <property type="entry name" value="G_glu_transpept"/>
    <property type="match status" value="1"/>
</dbReference>
<evidence type="ECO:0000256" key="1">
    <source>
        <dbReference type="ARBA" id="ARBA00009381"/>
    </source>
</evidence>
<dbReference type="EC" id="2.3.2.2" evidence="5"/>
<evidence type="ECO:0000313" key="5">
    <source>
        <dbReference type="EMBL" id="NJC56521.1"/>
    </source>
</evidence>
<keyword evidence="4" id="KW-0865">Zymogen</keyword>
<gene>
    <name evidence="5" type="ORF">BKA07_001556</name>
</gene>
<evidence type="ECO:0000256" key="4">
    <source>
        <dbReference type="ARBA" id="ARBA00023145"/>
    </source>
</evidence>
<evidence type="ECO:0000256" key="2">
    <source>
        <dbReference type="ARBA" id="ARBA00022679"/>
    </source>
</evidence>
<dbReference type="PRINTS" id="PR01210">
    <property type="entry name" value="GGTRANSPTASE"/>
</dbReference>
<organism evidence="5 6">
    <name type="scientific">Brevibacterium marinum</name>
    <dbReference type="NCBI Taxonomy" id="418643"/>
    <lineage>
        <taxon>Bacteria</taxon>
        <taxon>Bacillati</taxon>
        <taxon>Actinomycetota</taxon>
        <taxon>Actinomycetes</taxon>
        <taxon>Micrococcales</taxon>
        <taxon>Brevibacteriaceae</taxon>
        <taxon>Brevibacterium</taxon>
    </lineage>
</organism>
<dbReference type="AlphaFoldDB" id="A0A846S2Z9"/>
<dbReference type="PANTHER" id="PTHR43199:SF1">
    <property type="entry name" value="GLUTATHIONE HYDROLASE PROENZYME"/>
    <property type="match status" value="1"/>
</dbReference>
<keyword evidence="6" id="KW-1185">Reference proteome</keyword>
<accession>A0A846S2Z9</accession>
<evidence type="ECO:0000256" key="3">
    <source>
        <dbReference type="ARBA" id="ARBA00022801"/>
    </source>
</evidence>
<sequence>MIVTPQPEATDAGAMVMGNGGNVVDAIVAASLVQSVVDPLMCGIGGMAVINITTPDDERIVIDGLGASPSGVTTDMWESDLLGPTPDGFGFRVKDHVNETGPQSVMTPGTLRTLAAVHNRFGSLPWSDLFSEALRLAEDGWIVRPHLQTLMIQDETQYGRMNFGDKLTSTPDGQRIYAPNGGLPRLGDIITNPDLAEVLKHISTRGAEDFYHGELARAISDSVQADGGVLSAEDLDTYTINELTPITGHYRGLELSLPPQPAGGVQTMQTLGIMDHLDLSSLDHNSPEHLMVIAEAMKHALRDKEDLWNRAKSTDNDYAALLDKSRLESTAHRIRKGEKADVDGPRYESRHTTHLNAMDSEGFTVSLTHTLGNPSGYIPRNLGFMLNGGMSTFDPRPGTANSIEPGRRRNTTSCPTIVFDDAGPMMAVGAPGASWITPAIVQTISNVVDFGMSIQEAVMAPRAVSTSNMIDISNRIPRSTELGLHGHGYGVRRSPLSYAFAGVHAITRLDGLLAGAADPQRDGYAAGVR</sequence>
<dbReference type="InterPro" id="IPR029055">
    <property type="entry name" value="Ntn_hydrolases_N"/>
</dbReference>
<proteinExistence type="inferred from homology"/>
<comment type="similarity">
    <text evidence="1">Belongs to the gamma-glutamyltransferase family.</text>
</comment>
<dbReference type="InterPro" id="IPR043138">
    <property type="entry name" value="GGT_lsub"/>
</dbReference>
<name>A0A846S2Z9_9MICO</name>
<dbReference type="Gene3D" id="1.10.246.130">
    <property type="match status" value="1"/>
</dbReference>
<keyword evidence="2 5" id="KW-0808">Transferase</keyword>
<protein>
    <submittedName>
        <fullName evidence="5">Gamma-glutamyltranspeptidase/glutathione hydrolase</fullName>
        <ecNumber evidence="5">2.3.2.2</ecNumber>
        <ecNumber evidence="5">3.4.19.13</ecNumber>
    </submittedName>
</protein>
<reference evidence="5 6" key="1">
    <citation type="submission" date="2020-03" db="EMBL/GenBank/DDBJ databases">
        <title>Sequencing the genomes of 1000 actinobacteria strains.</title>
        <authorList>
            <person name="Klenk H.-P."/>
        </authorList>
    </citation>
    <scope>NUCLEOTIDE SEQUENCE [LARGE SCALE GENOMIC DNA]</scope>
    <source>
        <strain evidence="5 6">DSM 18964</strain>
    </source>
</reference>
<evidence type="ECO:0000313" key="6">
    <source>
        <dbReference type="Proteomes" id="UP000576792"/>
    </source>
</evidence>
<dbReference type="SUPFAM" id="SSF56235">
    <property type="entry name" value="N-terminal nucleophile aminohydrolases (Ntn hydrolases)"/>
    <property type="match status" value="1"/>
</dbReference>
<dbReference type="GO" id="GO:0036374">
    <property type="term" value="F:glutathione hydrolase activity"/>
    <property type="evidence" value="ECO:0007669"/>
    <property type="project" value="UniProtKB-EC"/>
</dbReference>
<dbReference type="Gene3D" id="3.60.20.40">
    <property type="match status" value="1"/>
</dbReference>
<dbReference type="PANTHER" id="PTHR43199">
    <property type="entry name" value="GLUTATHIONE HYDROLASE"/>
    <property type="match status" value="1"/>
</dbReference>
<dbReference type="RefSeq" id="WP_167950387.1">
    <property type="nucleotide sequence ID" value="NZ_BAAAPQ010000013.1"/>
</dbReference>
<dbReference type="GO" id="GO:0103068">
    <property type="term" value="F:leukotriene C4 gamma-glutamyl transferase activity"/>
    <property type="evidence" value="ECO:0007669"/>
    <property type="project" value="UniProtKB-EC"/>
</dbReference>
<dbReference type="EMBL" id="JAATJN010000001">
    <property type="protein sequence ID" value="NJC56521.1"/>
    <property type="molecule type" value="Genomic_DNA"/>
</dbReference>
<dbReference type="EC" id="3.4.19.13" evidence="5"/>
<dbReference type="Proteomes" id="UP000576792">
    <property type="component" value="Unassembled WGS sequence"/>
</dbReference>
<comment type="caution">
    <text evidence="5">The sequence shown here is derived from an EMBL/GenBank/DDBJ whole genome shotgun (WGS) entry which is preliminary data.</text>
</comment>
<dbReference type="InterPro" id="IPR051792">
    <property type="entry name" value="GGT_bact"/>
</dbReference>
<keyword evidence="3 5" id="KW-0378">Hydrolase</keyword>
<dbReference type="InterPro" id="IPR043137">
    <property type="entry name" value="GGT_ssub_C"/>
</dbReference>
<keyword evidence="5" id="KW-0012">Acyltransferase</keyword>